<dbReference type="AlphaFoldDB" id="A0AAD2CDB7"/>
<feature type="transmembrane region" description="Helical" evidence="2">
    <location>
        <begin position="57"/>
        <end position="80"/>
    </location>
</feature>
<accession>A0AAD2CDB7</accession>
<name>A0AAD2CDB7_9STRA</name>
<dbReference type="Proteomes" id="UP001295423">
    <property type="component" value="Unassembled WGS sequence"/>
</dbReference>
<evidence type="ECO:0000313" key="3">
    <source>
        <dbReference type="EMBL" id="CAJ1922888.1"/>
    </source>
</evidence>
<protein>
    <submittedName>
        <fullName evidence="3">Uncharacterized protein</fullName>
    </submittedName>
</protein>
<evidence type="ECO:0000256" key="1">
    <source>
        <dbReference type="SAM" id="MobiDB-lite"/>
    </source>
</evidence>
<evidence type="ECO:0000313" key="4">
    <source>
        <dbReference type="Proteomes" id="UP001295423"/>
    </source>
</evidence>
<keyword evidence="2" id="KW-0812">Transmembrane</keyword>
<feature type="region of interest" description="Disordered" evidence="1">
    <location>
        <begin position="80"/>
        <end position="126"/>
    </location>
</feature>
<sequence>MRDLSSLSGSISGSTTDAYLEGDAIKVEHLFTFKLDRSMRKTADKLLDLVGEYAESFRYIAIGLAAYLLLSGMAQLVNAVGTSDDSSSKKHKKDKSSKHKDKTEAKAETKTEAPKSEPKVDLEAPK</sequence>
<feature type="compositionally biased region" description="Basic and acidic residues" evidence="1">
    <location>
        <begin position="101"/>
        <end position="126"/>
    </location>
</feature>
<reference evidence="3" key="1">
    <citation type="submission" date="2023-08" db="EMBL/GenBank/DDBJ databases">
        <authorList>
            <person name="Audoor S."/>
            <person name="Bilcke G."/>
        </authorList>
    </citation>
    <scope>NUCLEOTIDE SEQUENCE</scope>
</reference>
<proteinExistence type="predicted"/>
<keyword evidence="4" id="KW-1185">Reference proteome</keyword>
<keyword evidence="2" id="KW-1133">Transmembrane helix</keyword>
<organism evidence="3 4">
    <name type="scientific">Cylindrotheca closterium</name>
    <dbReference type="NCBI Taxonomy" id="2856"/>
    <lineage>
        <taxon>Eukaryota</taxon>
        <taxon>Sar</taxon>
        <taxon>Stramenopiles</taxon>
        <taxon>Ochrophyta</taxon>
        <taxon>Bacillariophyta</taxon>
        <taxon>Bacillariophyceae</taxon>
        <taxon>Bacillariophycidae</taxon>
        <taxon>Bacillariales</taxon>
        <taxon>Bacillariaceae</taxon>
        <taxon>Cylindrotheca</taxon>
    </lineage>
</organism>
<evidence type="ECO:0000256" key="2">
    <source>
        <dbReference type="SAM" id="Phobius"/>
    </source>
</evidence>
<dbReference type="EMBL" id="CAKOGP040000002">
    <property type="protein sequence ID" value="CAJ1922888.1"/>
    <property type="molecule type" value="Genomic_DNA"/>
</dbReference>
<comment type="caution">
    <text evidence="3">The sequence shown here is derived from an EMBL/GenBank/DDBJ whole genome shotgun (WGS) entry which is preliminary data.</text>
</comment>
<feature type="compositionally biased region" description="Basic residues" evidence="1">
    <location>
        <begin position="89"/>
        <end position="100"/>
    </location>
</feature>
<keyword evidence="2" id="KW-0472">Membrane</keyword>
<gene>
    <name evidence="3" type="ORF">CYCCA115_LOCUS1000</name>
</gene>